<dbReference type="PANTHER" id="PTHR45566:SF1">
    <property type="entry name" value="HTH-TYPE TRANSCRIPTIONAL REGULATOR YHJB-RELATED"/>
    <property type="match status" value="1"/>
</dbReference>
<dbReference type="PANTHER" id="PTHR45566">
    <property type="entry name" value="HTH-TYPE TRANSCRIPTIONAL REGULATOR YHJB-RELATED"/>
    <property type="match status" value="1"/>
</dbReference>
<dbReference type="GO" id="GO:0003677">
    <property type="term" value="F:DNA binding"/>
    <property type="evidence" value="ECO:0007669"/>
    <property type="project" value="UniProtKB-KW"/>
</dbReference>
<dbReference type="RefSeq" id="WP_176525317.1">
    <property type="nucleotide sequence ID" value="NZ_OCNJ01000017.1"/>
</dbReference>
<sequence>MRIVLADDHRLVREALVPFVQRVRPEVKVDEADTLQEALESAAQEPAPALIILDFRMPGMNGVTGVRAARRQFPDVPLVVLSGTANRHEALSTMRAGVEGFVPKSLNGESMVNALRLVLSGERYFPSFLFAEGGEEEAARPSLSGVGGSLSPLEQDALNLLVEGLSNKEIAQRLSVQEVTVKKRLSSAYRKLGVSNRVQAVQVVSMAGQAV</sequence>
<evidence type="ECO:0000256" key="2">
    <source>
        <dbReference type="ARBA" id="ARBA00023125"/>
    </source>
</evidence>
<dbReference type="AlphaFoldDB" id="A0A286H0J9"/>
<organism evidence="6 7">
    <name type="scientific">Caenispirillum bisanense</name>
    <dbReference type="NCBI Taxonomy" id="414052"/>
    <lineage>
        <taxon>Bacteria</taxon>
        <taxon>Pseudomonadati</taxon>
        <taxon>Pseudomonadota</taxon>
        <taxon>Alphaproteobacteria</taxon>
        <taxon>Rhodospirillales</taxon>
        <taxon>Novispirillaceae</taxon>
        <taxon>Caenispirillum</taxon>
    </lineage>
</organism>
<dbReference type="SMART" id="SM00448">
    <property type="entry name" value="REC"/>
    <property type="match status" value="1"/>
</dbReference>
<name>A0A286H0J9_9PROT</name>
<keyword evidence="1 3" id="KW-0597">Phosphoprotein</keyword>
<dbReference type="InterPro" id="IPR051015">
    <property type="entry name" value="EvgA-like"/>
</dbReference>
<dbReference type="Pfam" id="PF00196">
    <property type="entry name" value="GerE"/>
    <property type="match status" value="1"/>
</dbReference>
<dbReference type="InterPro" id="IPR016032">
    <property type="entry name" value="Sig_transdc_resp-reg_C-effctor"/>
</dbReference>
<dbReference type="InterPro" id="IPR001789">
    <property type="entry name" value="Sig_transdc_resp-reg_receiver"/>
</dbReference>
<dbReference type="Pfam" id="PF00072">
    <property type="entry name" value="Response_reg"/>
    <property type="match status" value="1"/>
</dbReference>
<dbReference type="PROSITE" id="PS50043">
    <property type="entry name" value="HTH_LUXR_2"/>
    <property type="match status" value="1"/>
</dbReference>
<dbReference type="SMART" id="SM00421">
    <property type="entry name" value="HTH_LUXR"/>
    <property type="match status" value="1"/>
</dbReference>
<protein>
    <submittedName>
        <fullName evidence="6">Two component transcriptional regulator, LuxR family</fullName>
    </submittedName>
</protein>
<dbReference type="PROSITE" id="PS00622">
    <property type="entry name" value="HTH_LUXR_1"/>
    <property type="match status" value="1"/>
</dbReference>
<evidence type="ECO:0000256" key="3">
    <source>
        <dbReference type="PROSITE-ProRule" id="PRU00169"/>
    </source>
</evidence>
<dbReference type="PROSITE" id="PS50110">
    <property type="entry name" value="RESPONSE_REGULATORY"/>
    <property type="match status" value="1"/>
</dbReference>
<dbReference type="SUPFAM" id="SSF52172">
    <property type="entry name" value="CheY-like"/>
    <property type="match status" value="1"/>
</dbReference>
<feature type="domain" description="HTH luxR-type" evidence="4">
    <location>
        <begin position="143"/>
        <end position="208"/>
    </location>
</feature>
<gene>
    <name evidence="6" type="ORF">SAMN05421508_11732</name>
</gene>
<dbReference type="InterPro" id="IPR058245">
    <property type="entry name" value="NreC/VraR/RcsB-like_REC"/>
</dbReference>
<dbReference type="GO" id="GO:0006355">
    <property type="term" value="P:regulation of DNA-templated transcription"/>
    <property type="evidence" value="ECO:0007669"/>
    <property type="project" value="InterPro"/>
</dbReference>
<dbReference type="Gene3D" id="3.40.50.2300">
    <property type="match status" value="1"/>
</dbReference>
<evidence type="ECO:0000259" key="4">
    <source>
        <dbReference type="PROSITE" id="PS50043"/>
    </source>
</evidence>
<keyword evidence="7" id="KW-1185">Reference proteome</keyword>
<proteinExistence type="predicted"/>
<dbReference type="SUPFAM" id="SSF46894">
    <property type="entry name" value="C-terminal effector domain of the bipartite response regulators"/>
    <property type="match status" value="1"/>
</dbReference>
<dbReference type="CDD" id="cd17535">
    <property type="entry name" value="REC_NarL-like"/>
    <property type="match status" value="1"/>
</dbReference>
<dbReference type="Proteomes" id="UP000219621">
    <property type="component" value="Unassembled WGS sequence"/>
</dbReference>
<evidence type="ECO:0000256" key="1">
    <source>
        <dbReference type="ARBA" id="ARBA00022553"/>
    </source>
</evidence>
<evidence type="ECO:0000313" key="7">
    <source>
        <dbReference type="Proteomes" id="UP000219621"/>
    </source>
</evidence>
<evidence type="ECO:0000259" key="5">
    <source>
        <dbReference type="PROSITE" id="PS50110"/>
    </source>
</evidence>
<dbReference type="PRINTS" id="PR00038">
    <property type="entry name" value="HTHLUXR"/>
</dbReference>
<dbReference type="EMBL" id="OCNJ01000017">
    <property type="protein sequence ID" value="SOE01271.1"/>
    <property type="molecule type" value="Genomic_DNA"/>
</dbReference>
<dbReference type="GO" id="GO:0000160">
    <property type="term" value="P:phosphorelay signal transduction system"/>
    <property type="evidence" value="ECO:0007669"/>
    <property type="project" value="InterPro"/>
</dbReference>
<dbReference type="InterPro" id="IPR011006">
    <property type="entry name" value="CheY-like_superfamily"/>
</dbReference>
<evidence type="ECO:0000313" key="6">
    <source>
        <dbReference type="EMBL" id="SOE01271.1"/>
    </source>
</evidence>
<accession>A0A286H0J9</accession>
<keyword evidence="2" id="KW-0238">DNA-binding</keyword>
<dbReference type="CDD" id="cd06170">
    <property type="entry name" value="LuxR_C_like"/>
    <property type="match status" value="1"/>
</dbReference>
<feature type="modified residue" description="4-aspartylphosphate" evidence="3">
    <location>
        <position position="54"/>
    </location>
</feature>
<feature type="domain" description="Response regulatory" evidence="5">
    <location>
        <begin position="2"/>
        <end position="119"/>
    </location>
</feature>
<reference evidence="6 7" key="1">
    <citation type="submission" date="2017-09" db="EMBL/GenBank/DDBJ databases">
        <authorList>
            <person name="Ehlers B."/>
            <person name="Leendertz F.H."/>
        </authorList>
    </citation>
    <scope>NUCLEOTIDE SEQUENCE [LARGE SCALE GENOMIC DNA]</scope>
    <source>
        <strain evidence="6 7">USBA 140</strain>
    </source>
</reference>
<dbReference type="InterPro" id="IPR000792">
    <property type="entry name" value="Tscrpt_reg_LuxR_C"/>
</dbReference>